<dbReference type="SUPFAM" id="SSF49764">
    <property type="entry name" value="HSP20-like chaperones"/>
    <property type="match status" value="1"/>
</dbReference>
<dbReference type="Proteomes" id="UP001652582">
    <property type="component" value="Chromosome 24"/>
</dbReference>
<evidence type="ECO:0000256" key="3">
    <source>
        <dbReference type="SAM" id="MobiDB-lite"/>
    </source>
</evidence>
<dbReference type="KEGG" id="bany:112054366"/>
<name>A0A6J1NT31_BICAN</name>
<dbReference type="Pfam" id="PF04925">
    <property type="entry name" value="SHQ1"/>
    <property type="match status" value="1"/>
</dbReference>
<proteinExistence type="inferred from homology"/>
<keyword evidence="5" id="KW-1185">Reference proteome</keyword>
<dbReference type="GO" id="GO:0051082">
    <property type="term" value="F:unfolded protein binding"/>
    <property type="evidence" value="ECO:0007669"/>
    <property type="project" value="TreeGrafter"/>
</dbReference>
<feature type="compositionally biased region" description="Low complexity" evidence="3">
    <location>
        <begin position="442"/>
        <end position="451"/>
    </location>
</feature>
<dbReference type="RefSeq" id="XP_023949904.2">
    <property type="nucleotide sequence ID" value="XM_024094136.2"/>
</dbReference>
<dbReference type="InterPro" id="IPR007052">
    <property type="entry name" value="CS_dom"/>
</dbReference>
<dbReference type="GeneID" id="112054366"/>
<dbReference type="InterPro" id="IPR008978">
    <property type="entry name" value="HSP20-like_chaperone"/>
</dbReference>
<sequence>MLTPRFKIIQDENRVFITIHAPYTNIGETEIDVDGEHVLFVSAPYFLRLRLPGRIVENDLSEGSYCCESGDFKLKFDKETPGEHFENLDMITSLLAPRDIPDVNPNLVEMLEEDGFTIEQDDSEDEDSDEALLDSKHPYGFANSISTEFKEIGKEFPQIFELRVPELVPVNKRNSMREQYEERKFSSDHYLADYFDKELLAPYLAGKVVWEKPDFQKDTDFTEEEVGILKELPNKHYILTKAKCRQVFYGLIDLLYGYCYDKRTTMNDSNVESSWTINKLSATLSWFCVFNDMKEVLVASYRRALTFPIFRNYDLCNKVKDDLASLLKKGKKYVIKCIINMYQMFNLSHDARYILNQLYIKDYLIFLQKCKAEKFEELGDSVANINISKNDVRLELVELEMAAVMVQQEESQIMGNELAGQMASMSLIPGLKKSSAKIYEADSSSSDSSSDSSDDDSSDLDSDDVPF</sequence>
<feature type="compositionally biased region" description="Acidic residues" evidence="3">
    <location>
        <begin position="452"/>
        <end position="467"/>
    </location>
</feature>
<protein>
    <recommendedName>
        <fullName evidence="2">Protein SHQ1 homolog</fullName>
    </recommendedName>
</protein>
<reference evidence="6" key="1">
    <citation type="submission" date="2025-08" db="UniProtKB">
        <authorList>
            <consortium name="RefSeq"/>
        </authorList>
    </citation>
    <scope>IDENTIFICATION</scope>
</reference>
<dbReference type="Gene3D" id="2.60.40.790">
    <property type="match status" value="1"/>
</dbReference>
<dbReference type="Pfam" id="PF21413">
    <property type="entry name" value="SHQ1-like_CS"/>
    <property type="match status" value="1"/>
</dbReference>
<evidence type="ECO:0000259" key="4">
    <source>
        <dbReference type="PROSITE" id="PS51203"/>
    </source>
</evidence>
<dbReference type="PROSITE" id="PS51203">
    <property type="entry name" value="CS"/>
    <property type="match status" value="1"/>
</dbReference>
<dbReference type="GO" id="GO:0000493">
    <property type="term" value="P:box H/ACA snoRNP assembly"/>
    <property type="evidence" value="ECO:0007669"/>
    <property type="project" value="InterPro"/>
</dbReference>
<evidence type="ECO:0000256" key="2">
    <source>
        <dbReference type="ARBA" id="ARBA00013750"/>
    </source>
</evidence>
<evidence type="ECO:0000313" key="6">
    <source>
        <dbReference type="RefSeq" id="XP_023949904.2"/>
    </source>
</evidence>
<accession>A0A6J1NT31</accession>
<dbReference type="PANTHER" id="PTHR12967:SF0">
    <property type="entry name" value="PROTEIN SHQ1 HOMOLOG"/>
    <property type="match status" value="1"/>
</dbReference>
<dbReference type="InterPro" id="IPR039742">
    <property type="entry name" value="Shq1"/>
</dbReference>
<feature type="region of interest" description="Disordered" evidence="3">
    <location>
        <begin position="442"/>
        <end position="467"/>
    </location>
</feature>
<gene>
    <name evidence="6" type="primary">LOC112054366</name>
</gene>
<dbReference type="OrthoDB" id="73639at2759"/>
<evidence type="ECO:0000313" key="5">
    <source>
        <dbReference type="Proteomes" id="UP001652582"/>
    </source>
</evidence>
<evidence type="ECO:0000256" key="1">
    <source>
        <dbReference type="ARBA" id="ARBA00005607"/>
    </source>
</evidence>
<dbReference type="GO" id="GO:0005737">
    <property type="term" value="C:cytoplasm"/>
    <property type="evidence" value="ECO:0007669"/>
    <property type="project" value="TreeGrafter"/>
</dbReference>
<organism evidence="5 6">
    <name type="scientific">Bicyclus anynana</name>
    <name type="common">Squinting bush brown butterfly</name>
    <dbReference type="NCBI Taxonomy" id="110368"/>
    <lineage>
        <taxon>Eukaryota</taxon>
        <taxon>Metazoa</taxon>
        <taxon>Ecdysozoa</taxon>
        <taxon>Arthropoda</taxon>
        <taxon>Hexapoda</taxon>
        <taxon>Insecta</taxon>
        <taxon>Pterygota</taxon>
        <taxon>Neoptera</taxon>
        <taxon>Endopterygota</taxon>
        <taxon>Lepidoptera</taxon>
        <taxon>Glossata</taxon>
        <taxon>Ditrysia</taxon>
        <taxon>Papilionoidea</taxon>
        <taxon>Nymphalidae</taxon>
        <taxon>Satyrinae</taxon>
        <taxon>Satyrini</taxon>
        <taxon>Mycalesina</taxon>
        <taxon>Bicyclus</taxon>
    </lineage>
</organism>
<dbReference type="InterPro" id="IPR048696">
    <property type="entry name" value="SHQ1-like_CS"/>
</dbReference>
<dbReference type="InterPro" id="IPR007009">
    <property type="entry name" value="Shq1_C"/>
</dbReference>
<dbReference type="PANTHER" id="PTHR12967">
    <property type="entry name" value="PROTEIN SHQ1 HOMOLOG"/>
    <property type="match status" value="1"/>
</dbReference>
<dbReference type="GO" id="GO:0005654">
    <property type="term" value="C:nucleoplasm"/>
    <property type="evidence" value="ECO:0007669"/>
    <property type="project" value="TreeGrafter"/>
</dbReference>
<feature type="domain" description="CS" evidence="4">
    <location>
        <begin position="1"/>
        <end position="89"/>
    </location>
</feature>
<dbReference type="AlphaFoldDB" id="A0A6J1NT31"/>
<comment type="similarity">
    <text evidence="1">Belongs to the SHQ1 family.</text>
</comment>